<protein>
    <submittedName>
        <fullName evidence="8">CoA pyrophosphatase</fullName>
    </submittedName>
</protein>
<dbReference type="InterPro" id="IPR000086">
    <property type="entry name" value="NUDIX_hydrolase_dom"/>
</dbReference>
<evidence type="ECO:0000256" key="2">
    <source>
        <dbReference type="ARBA" id="ARBA00001946"/>
    </source>
</evidence>
<dbReference type="InterPro" id="IPR045121">
    <property type="entry name" value="CoAse"/>
</dbReference>
<evidence type="ECO:0000256" key="5">
    <source>
        <dbReference type="ARBA" id="ARBA00022842"/>
    </source>
</evidence>
<evidence type="ECO:0000313" key="8">
    <source>
        <dbReference type="EMBL" id="HIY74179.1"/>
    </source>
</evidence>
<accession>A0A9D1Z4Z4</accession>
<proteinExistence type="predicted"/>
<reference evidence="8" key="2">
    <citation type="submission" date="2021-04" db="EMBL/GenBank/DDBJ databases">
        <authorList>
            <person name="Gilroy R."/>
        </authorList>
    </citation>
    <scope>NUCLEOTIDE SEQUENCE</scope>
    <source>
        <strain evidence="8">CHK33-7979</strain>
    </source>
</reference>
<evidence type="ECO:0000313" key="9">
    <source>
        <dbReference type="Proteomes" id="UP000886824"/>
    </source>
</evidence>
<comment type="cofactor">
    <cofactor evidence="1">
        <name>Mn(2+)</name>
        <dbReference type="ChEBI" id="CHEBI:29035"/>
    </cofactor>
</comment>
<dbReference type="GO" id="GO:0010945">
    <property type="term" value="F:coenzyme A diphosphatase activity"/>
    <property type="evidence" value="ECO:0007669"/>
    <property type="project" value="InterPro"/>
</dbReference>
<dbReference type="EMBL" id="DXCX01000097">
    <property type="protein sequence ID" value="HIY74179.1"/>
    <property type="molecule type" value="Genomic_DNA"/>
</dbReference>
<dbReference type="Gene3D" id="3.90.79.10">
    <property type="entry name" value="Nucleoside Triphosphate Pyrophosphohydrolase"/>
    <property type="match status" value="1"/>
</dbReference>
<keyword evidence="5" id="KW-0460">Magnesium</keyword>
<dbReference type="PROSITE" id="PS00893">
    <property type="entry name" value="NUDIX_BOX"/>
    <property type="match status" value="1"/>
</dbReference>
<organism evidence="8 9">
    <name type="scientific">Candidatus Intestinimonas merdavium</name>
    <dbReference type="NCBI Taxonomy" id="2838622"/>
    <lineage>
        <taxon>Bacteria</taxon>
        <taxon>Bacillati</taxon>
        <taxon>Bacillota</taxon>
        <taxon>Clostridia</taxon>
        <taxon>Eubacteriales</taxon>
        <taxon>Intestinimonas</taxon>
    </lineage>
</organism>
<reference evidence="8" key="1">
    <citation type="journal article" date="2021" name="PeerJ">
        <title>Extensive microbial diversity within the chicken gut microbiome revealed by metagenomics and culture.</title>
        <authorList>
            <person name="Gilroy R."/>
            <person name="Ravi A."/>
            <person name="Getino M."/>
            <person name="Pursley I."/>
            <person name="Horton D.L."/>
            <person name="Alikhan N.F."/>
            <person name="Baker D."/>
            <person name="Gharbi K."/>
            <person name="Hall N."/>
            <person name="Watson M."/>
            <person name="Adriaenssens E.M."/>
            <person name="Foster-Nyarko E."/>
            <person name="Jarju S."/>
            <person name="Secka A."/>
            <person name="Antonio M."/>
            <person name="Oren A."/>
            <person name="Chaudhuri R.R."/>
            <person name="La Ragione R."/>
            <person name="Hildebrand F."/>
            <person name="Pallen M.J."/>
        </authorList>
    </citation>
    <scope>NUCLEOTIDE SEQUENCE</scope>
    <source>
        <strain evidence="8">CHK33-7979</strain>
    </source>
</reference>
<sequence length="212" mass="23664">MTISDLERRFLDHTPGIMGVRTHYAVLVPMAEWNGRLHLLFEVRADALRRQPGEVCFPGGRMEEGETPTQCALRETGEELGIPPSAIRPIARLDDVFLPSHGLMHPVLAQVDTGAVVSMRASAAEVKETFLVPADFFREQPPLLYTFPMEPKVDADFPYDLIGFPEGYPWRGGTHQVPIWTYKGHAIWGLTGRILLWNFTDRGQNSPAAGSL</sequence>
<gene>
    <name evidence="8" type="ORF">H9826_09460</name>
</gene>
<dbReference type="PANTHER" id="PTHR12992">
    <property type="entry name" value="NUDIX HYDROLASE"/>
    <property type="match status" value="1"/>
</dbReference>
<name>A0A9D1Z4Z4_9FIRM</name>
<dbReference type="PANTHER" id="PTHR12992:SF11">
    <property type="entry name" value="MITOCHONDRIAL COENZYME A DIPHOSPHATASE NUDT8"/>
    <property type="match status" value="1"/>
</dbReference>
<dbReference type="PROSITE" id="PS51462">
    <property type="entry name" value="NUDIX"/>
    <property type="match status" value="1"/>
</dbReference>
<evidence type="ECO:0000256" key="1">
    <source>
        <dbReference type="ARBA" id="ARBA00001936"/>
    </source>
</evidence>
<dbReference type="Proteomes" id="UP000886824">
    <property type="component" value="Unassembled WGS sequence"/>
</dbReference>
<dbReference type="SUPFAM" id="SSF55811">
    <property type="entry name" value="Nudix"/>
    <property type="match status" value="1"/>
</dbReference>
<evidence type="ECO:0000256" key="4">
    <source>
        <dbReference type="ARBA" id="ARBA00022801"/>
    </source>
</evidence>
<dbReference type="AlphaFoldDB" id="A0A9D1Z4Z4"/>
<dbReference type="GO" id="GO:0046872">
    <property type="term" value="F:metal ion binding"/>
    <property type="evidence" value="ECO:0007669"/>
    <property type="project" value="UniProtKB-KW"/>
</dbReference>
<evidence type="ECO:0000256" key="3">
    <source>
        <dbReference type="ARBA" id="ARBA00022723"/>
    </source>
</evidence>
<evidence type="ECO:0000259" key="7">
    <source>
        <dbReference type="PROSITE" id="PS51462"/>
    </source>
</evidence>
<keyword evidence="4" id="KW-0378">Hydrolase</keyword>
<dbReference type="Pfam" id="PF00293">
    <property type="entry name" value="NUDIX"/>
    <property type="match status" value="1"/>
</dbReference>
<evidence type="ECO:0000256" key="6">
    <source>
        <dbReference type="ARBA" id="ARBA00023211"/>
    </source>
</evidence>
<dbReference type="InterPro" id="IPR020084">
    <property type="entry name" value="NUDIX_hydrolase_CS"/>
</dbReference>
<dbReference type="InterPro" id="IPR015797">
    <property type="entry name" value="NUDIX_hydrolase-like_dom_sf"/>
</dbReference>
<feature type="domain" description="Nudix hydrolase" evidence="7">
    <location>
        <begin position="21"/>
        <end position="155"/>
    </location>
</feature>
<keyword evidence="6" id="KW-0464">Manganese</keyword>
<dbReference type="CDD" id="cd03426">
    <property type="entry name" value="NUDIX_CoAse_Nudt7"/>
    <property type="match status" value="1"/>
</dbReference>
<keyword evidence="3" id="KW-0479">Metal-binding</keyword>
<comment type="caution">
    <text evidence="8">The sequence shown here is derived from an EMBL/GenBank/DDBJ whole genome shotgun (WGS) entry which is preliminary data.</text>
</comment>
<comment type="cofactor">
    <cofactor evidence="2">
        <name>Mg(2+)</name>
        <dbReference type="ChEBI" id="CHEBI:18420"/>
    </cofactor>
</comment>